<dbReference type="InterPro" id="IPR005757">
    <property type="entry name" value="Mpl"/>
</dbReference>
<dbReference type="Proteomes" id="UP000295543">
    <property type="component" value="Unassembled WGS sequence"/>
</dbReference>
<keyword evidence="14" id="KW-1185">Reference proteome</keyword>
<dbReference type="Gene3D" id="3.40.1190.10">
    <property type="entry name" value="Mur-like, catalytic domain"/>
    <property type="match status" value="1"/>
</dbReference>
<keyword evidence="6 9" id="KW-0573">Peptidoglycan synthesis</keyword>
<proteinExistence type="inferred from homology"/>
<evidence type="ECO:0000256" key="5">
    <source>
        <dbReference type="ARBA" id="ARBA00022960"/>
    </source>
</evidence>
<dbReference type="Gene3D" id="3.40.50.720">
    <property type="entry name" value="NAD(P)-binding Rossmann-like Domain"/>
    <property type="match status" value="1"/>
</dbReference>
<dbReference type="InterPro" id="IPR004101">
    <property type="entry name" value="Mur_ligase_C"/>
</dbReference>
<dbReference type="GO" id="GO:0005524">
    <property type="term" value="F:ATP binding"/>
    <property type="evidence" value="ECO:0007669"/>
    <property type="project" value="UniProtKB-UniRule"/>
</dbReference>
<comment type="cofactor">
    <cofactor evidence="9">
        <name>Mg(2+)</name>
        <dbReference type="ChEBI" id="CHEBI:18420"/>
    </cofactor>
</comment>
<comment type="pathway">
    <text evidence="9">Cell wall biogenesis; peptidoglycan recycling.</text>
</comment>
<dbReference type="GO" id="GO:0051301">
    <property type="term" value="P:cell division"/>
    <property type="evidence" value="ECO:0007669"/>
    <property type="project" value="UniProtKB-KW"/>
</dbReference>
<dbReference type="GO" id="GO:0071555">
    <property type="term" value="P:cell wall organization"/>
    <property type="evidence" value="ECO:0007669"/>
    <property type="project" value="UniProtKB-KW"/>
</dbReference>
<dbReference type="InterPro" id="IPR050061">
    <property type="entry name" value="MurCDEF_pg_biosynth"/>
</dbReference>
<dbReference type="UniPathway" id="UPA00544"/>
<dbReference type="OrthoDB" id="9804126at2"/>
<keyword evidence="9" id="KW-0460">Magnesium</keyword>
<evidence type="ECO:0000259" key="10">
    <source>
        <dbReference type="Pfam" id="PF01225"/>
    </source>
</evidence>
<dbReference type="Gene3D" id="3.90.190.20">
    <property type="entry name" value="Mur ligase, C-terminal domain"/>
    <property type="match status" value="1"/>
</dbReference>
<dbReference type="InterPro" id="IPR036615">
    <property type="entry name" value="Mur_ligase_C_dom_sf"/>
</dbReference>
<comment type="caution">
    <text evidence="13">The sequence shown here is derived from an EMBL/GenBank/DDBJ whole genome shotgun (WGS) entry which is preliminary data.</text>
</comment>
<dbReference type="EMBL" id="SMTG01000009">
    <property type="protein sequence ID" value="TDK29035.1"/>
    <property type="molecule type" value="Genomic_DNA"/>
</dbReference>
<gene>
    <name evidence="9 13" type="primary">mpl</name>
    <name evidence="13" type="ORF">E2F49_15305</name>
</gene>
<evidence type="ECO:0000256" key="2">
    <source>
        <dbReference type="ARBA" id="ARBA00022618"/>
    </source>
</evidence>
<feature type="domain" description="Mur ligase C-terminal" evidence="11">
    <location>
        <begin position="303"/>
        <end position="425"/>
    </location>
</feature>
<organism evidence="13 14">
    <name type="scientific">Luteimonas terrae</name>
    <dbReference type="NCBI Taxonomy" id="1530191"/>
    <lineage>
        <taxon>Bacteria</taxon>
        <taxon>Pseudomonadati</taxon>
        <taxon>Pseudomonadota</taxon>
        <taxon>Gammaproteobacteria</taxon>
        <taxon>Lysobacterales</taxon>
        <taxon>Lysobacteraceae</taxon>
        <taxon>Luteimonas</taxon>
    </lineage>
</organism>
<dbReference type="Pfam" id="PF02875">
    <property type="entry name" value="Mur_ligase_C"/>
    <property type="match status" value="1"/>
</dbReference>
<protein>
    <recommendedName>
        <fullName evidence="9">UDP-N-acetylmuramate--L-alanyl-gamma-D-glutamyl-meso-2,6-diaminoheptandioate ligase</fullName>
        <ecNumber evidence="9">6.3.2.45</ecNumber>
    </recommendedName>
    <alternativeName>
        <fullName evidence="9">Murein peptide ligase</fullName>
    </alternativeName>
    <alternativeName>
        <fullName evidence="9">UDP-N-acetylmuramate:L-alanyl-gamma-D-glutamyl-meso-diaminopimelate ligase</fullName>
    </alternativeName>
</protein>
<dbReference type="GO" id="GO:0009252">
    <property type="term" value="P:peptidoglycan biosynthetic process"/>
    <property type="evidence" value="ECO:0007669"/>
    <property type="project" value="UniProtKB-UniRule"/>
</dbReference>
<evidence type="ECO:0000259" key="12">
    <source>
        <dbReference type="Pfam" id="PF08245"/>
    </source>
</evidence>
<dbReference type="InterPro" id="IPR000713">
    <property type="entry name" value="Mur_ligase_N"/>
</dbReference>
<sequence>MGGVAALARELGHRVEGSDQAVYPPMSTQLETLGIGLHQGYDPAHIGADVDHVVIGNALSRGNAAVEAVLDAGRPYTSGAEWLRDHVLPGRDVLAVAGTHGKTTTTTILSFLLEAAGRAPGFLIGGVAEDFGASARIGSGREFVVEADEYDTAFFDKRSKFVHYRPLVAILNNLEYDHADIFPDVAAIQRQFHHLVRTVPARGRLLVNGHDARLDEVLAMGCWTPVERFGFDPAFDWCAVKRRDDGSAFDVLRGGAHVGTVDWPLLGDHNVLNGLAALAACAAVGVDIATALPALAGFRSVKRRLEVLGDARGITVYDDFAHHPTAIATTLAGLRAKVGQARIVVAMEPRSNSMRLGAHADALAPSLDAADAVLFLHRPELAWDAGAVVAAVRGDSRAVPDVDTLLAALGDLARPGDHVVFMSNGGFDGAPRRFAAGLRD</sequence>
<dbReference type="HAMAP" id="MF_02020">
    <property type="entry name" value="Mpl"/>
    <property type="match status" value="1"/>
</dbReference>
<keyword evidence="4 9" id="KW-0067">ATP-binding</keyword>
<accession>A0A4R5U5E0</accession>
<dbReference type="SUPFAM" id="SSF53623">
    <property type="entry name" value="MurD-like peptide ligases, catalytic domain"/>
    <property type="match status" value="1"/>
</dbReference>
<dbReference type="AlphaFoldDB" id="A0A4R5U5E0"/>
<dbReference type="PANTHER" id="PTHR43445:SF5">
    <property type="entry name" value="UDP-N-ACETYLMURAMATE--L-ALANYL-GAMMA-D-GLUTAMYL-MESO-2,6-DIAMINOHEPTANDIOATE LIGASE"/>
    <property type="match status" value="1"/>
</dbReference>
<dbReference type="GO" id="GO:0009254">
    <property type="term" value="P:peptidoglycan turnover"/>
    <property type="evidence" value="ECO:0007669"/>
    <property type="project" value="UniProtKB-UniRule"/>
</dbReference>
<feature type="binding site" evidence="9">
    <location>
        <begin position="98"/>
        <end position="104"/>
    </location>
    <ligand>
        <name>ATP</name>
        <dbReference type="ChEBI" id="CHEBI:30616"/>
    </ligand>
</feature>
<dbReference type="NCBIfam" id="TIGR01081">
    <property type="entry name" value="mpl"/>
    <property type="match status" value="1"/>
</dbReference>
<dbReference type="PANTHER" id="PTHR43445">
    <property type="entry name" value="UDP-N-ACETYLMURAMATE--L-ALANINE LIGASE-RELATED"/>
    <property type="match status" value="1"/>
</dbReference>
<keyword evidence="5 9" id="KW-0133">Cell shape</keyword>
<keyword evidence="8 9" id="KW-0961">Cell wall biogenesis/degradation</keyword>
<evidence type="ECO:0000256" key="3">
    <source>
        <dbReference type="ARBA" id="ARBA00022741"/>
    </source>
</evidence>
<name>A0A4R5U5E0_9GAMM</name>
<keyword evidence="7 9" id="KW-0131">Cell cycle</keyword>
<reference evidence="13 14" key="1">
    <citation type="submission" date="2019-03" db="EMBL/GenBank/DDBJ databases">
        <title>Luteimonas zhaokaii sp.nov., isolated from the rectal contents of Plateau pika in Yushu, Qinghai Province, China.</title>
        <authorList>
            <person name="Zhang G."/>
        </authorList>
    </citation>
    <scope>NUCLEOTIDE SEQUENCE [LARGE SCALE GENOMIC DNA]</scope>
    <source>
        <strain evidence="13 14">THG-MD21</strain>
    </source>
</reference>
<evidence type="ECO:0000256" key="6">
    <source>
        <dbReference type="ARBA" id="ARBA00022984"/>
    </source>
</evidence>
<evidence type="ECO:0000256" key="7">
    <source>
        <dbReference type="ARBA" id="ARBA00023306"/>
    </source>
</evidence>
<keyword evidence="3 9" id="KW-0547">Nucleotide-binding</keyword>
<dbReference type="GO" id="GO:0106418">
    <property type="term" value="F:UDP-N-acetylmuramate-L-alanyl-gamma-D-glutamyl-meso-2,6-diaminoheptanedioate ligase activity"/>
    <property type="evidence" value="ECO:0007669"/>
    <property type="project" value="UniProtKB-EC"/>
</dbReference>
<dbReference type="Pfam" id="PF01225">
    <property type="entry name" value="Mur_ligase"/>
    <property type="match status" value="1"/>
</dbReference>
<keyword evidence="2 9" id="KW-0132">Cell division</keyword>
<feature type="domain" description="Mur ligase central" evidence="12">
    <location>
        <begin position="96"/>
        <end position="281"/>
    </location>
</feature>
<dbReference type="GO" id="GO:0008360">
    <property type="term" value="P:regulation of cell shape"/>
    <property type="evidence" value="ECO:0007669"/>
    <property type="project" value="UniProtKB-KW"/>
</dbReference>
<dbReference type="InterPro" id="IPR013221">
    <property type="entry name" value="Mur_ligase_cen"/>
</dbReference>
<evidence type="ECO:0000256" key="1">
    <source>
        <dbReference type="ARBA" id="ARBA00022598"/>
    </source>
</evidence>
<feature type="domain" description="Mur ligase N-terminal catalytic" evidence="10">
    <location>
        <begin position="1"/>
        <end position="86"/>
    </location>
</feature>
<dbReference type="Pfam" id="PF08245">
    <property type="entry name" value="Mur_ligase_M"/>
    <property type="match status" value="1"/>
</dbReference>
<comment type="similarity">
    <text evidence="9">Belongs to the MurCDEF family. Mpl subfamily.</text>
</comment>
<dbReference type="SUPFAM" id="SSF53244">
    <property type="entry name" value="MurD-like peptide ligases, peptide-binding domain"/>
    <property type="match status" value="1"/>
</dbReference>
<dbReference type="EC" id="6.3.2.45" evidence="9"/>
<comment type="function">
    <text evidence="9">Reutilizes the intact tripeptide L-alanyl-gamma-D-glutamyl-meso-diaminopimelate by linking it to UDP-N-acetylmuramate.</text>
</comment>
<comment type="catalytic activity">
    <reaction evidence="9">
        <text>UDP-N-acetyl-alpha-D-muramate + L-alanyl-gamma-D-glutamyl-meso-2,6-diaminopimelate + ATP = UDP-N-acetyl-alpha-D-muramoyl-L-alanyl-gamma-D-glutamyl-meso-2,6-diaminopimelate + ADP + phosphate + H(+)</text>
        <dbReference type="Rhea" id="RHEA:29563"/>
        <dbReference type="ChEBI" id="CHEBI:15378"/>
        <dbReference type="ChEBI" id="CHEBI:30616"/>
        <dbReference type="ChEBI" id="CHEBI:43474"/>
        <dbReference type="ChEBI" id="CHEBI:61401"/>
        <dbReference type="ChEBI" id="CHEBI:70757"/>
        <dbReference type="ChEBI" id="CHEBI:83905"/>
        <dbReference type="ChEBI" id="CHEBI:456216"/>
        <dbReference type="EC" id="6.3.2.45"/>
    </reaction>
</comment>
<evidence type="ECO:0000313" key="14">
    <source>
        <dbReference type="Proteomes" id="UP000295543"/>
    </source>
</evidence>
<evidence type="ECO:0000313" key="13">
    <source>
        <dbReference type="EMBL" id="TDK29035.1"/>
    </source>
</evidence>
<dbReference type="SUPFAM" id="SSF51984">
    <property type="entry name" value="MurCD N-terminal domain"/>
    <property type="match status" value="1"/>
</dbReference>
<keyword evidence="1 9" id="KW-0436">Ligase</keyword>
<dbReference type="InterPro" id="IPR036565">
    <property type="entry name" value="Mur-like_cat_sf"/>
</dbReference>
<evidence type="ECO:0000256" key="4">
    <source>
        <dbReference type="ARBA" id="ARBA00022840"/>
    </source>
</evidence>
<evidence type="ECO:0000256" key="8">
    <source>
        <dbReference type="ARBA" id="ARBA00023316"/>
    </source>
</evidence>
<evidence type="ECO:0000256" key="9">
    <source>
        <dbReference type="HAMAP-Rule" id="MF_02020"/>
    </source>
</evidence>
<evidence type="ECO:0000259" key="11">
    <source>
        <dbReference type="Pfam" id="PF02875"/>
    </source>
</evidence>